<organism evidence="1 2">
    <name type="scientific">Rodentibacter mrazii</name>
    <dbReference type="NCBI Taxonomy" id="1908257"/>
    <lineage>
        <taxon>Bacteria</taxon>
        <taxon>Pseudomonadati</taxon>
        <taxon>Pseudomonadota</taxon>
        <taxon>Gammaproteobacteria</taxon>
        <taxon>Pasteurellales</taxon>
        <taxon>Pasteurellaceae</taxon>
        <taxon>Rodentibacter</taxon>
    </lineage>
</organism>
<proteinExistence type="predicted"/>
<dbReference type="STRING" id="1908257.BKK47_02560"/>
<gene>
    <name evidence="1" type="ORF">BKK47_02560</name>
</gene>
<evidence type="ECO:0000313" key="2">
    <source>
        <dbReference type="Proteomes" id="UP000189426"/>
    </source>
</evidence>
<reference evidence="1 2" key="1">
    <citation type="submission" date="2016-10" db="EMBL/GenBank/DDBJ databases">
        <title>Rodentibacter gen. nov. and new species.</title>
        <authorList>
            <person name="Christensen H."/>
        </authorList>
    </citation>
    <scope>NUCLEOTIDE SEQUENCE [LARGE SCALE GENOMIC DNA]</scope>
    <source>
        <strain evidence="1 2">Ppn418</strain>
    </source>
</reference>
<sequence length="197" mass="22863">MAIYFKDGFFNDDFGGFVPEGAIEINEEKYVELLEGQAQGKQIVSDKQGTPVLLEPQPSPAHELKDGEWIISKTKITALITQRKTTLLQRIADKTDQFKMQYLQGYSQAEIDSFYRQEREARNELPEMILTEIFEGRDDLKSIEELKKKVIEKADLFAIVMGKLFAIKQNFETHIEQAETLEDLDKIEQEIEQWQKL</sequence>
<protein>
    <submittedName>
        <fullName evidence="1">Phage tail protein</fullName>
    </submittedName>
</protein>
<evidence type="ECO:0000313" key="1">
    <source>
        <dbReference type="EMBL" id="OOF40930.1"/>
    </source>
</evidence>
<keyword evidence="2" id="KW-1185">Reference proteome</keyword>
<comment type="caution">
    <text evidence="1">The sequence shown here is derived from an EMBL/GenBank/DDBJ whole genome shotgun (WGS) entry which is preliminary data.</text>
</comment>
<accession>A0A1V3IIK3</accession>
<dbReference type="Proteomes" id="UP000189426">
    <property type="component" value="Unassembled WGS sequence"/>
</dbReference>
<name>A0A1V3IIK3_9PAST</name>
<dbReference type="EMBL" id="MLHG01000015">
    <property type="protein sequence ID" value="OOF40930.1"/>
    <property type="molecule type" value="Genomic_DNA"/>
</dbReference>
<dbReference type="AlphaFoldDB" id="A0A1V3IIK3"/>